<organism evidence="5 6">
    <name type="scientific">Pseudomarimonas salicorniae</name>
    <dbReference type="NCBI Taxonomy" id="2933270"/>
    <lineage>
        <taxon>Bacteria</taxon>
        <taxon>Pseudomonadati</taxon>
        <taxon>Pseudomonadota</taxon>
        <taxon>Gammaproteobacteria</taxon>
        <taxon>Lysobacterales</taxon>
        <taxon>Lysobacteraceae</taxon>
        <taxon>Pseudomarimonas</taxon>
    </lineage>
</organism>
<evidence type="ECO:0000256" key="1">
    <source>
        <dbReference type="SAM" id="Coils"/>
    </source>
</evidence>
<keyword evidence="2" id="KW-0812">Transmembrane</keyword>
<keyword evidence="6" id="KW-1185">Reference proteome</keyword>
<comment type="caution">
    <text evidence="5">The sequence shown here is derived from an EMBL/GenBank/DDBJ whole genome shotgun (WGS) entry which is preliminary data.</text>
</comment>
<evidence type="ECO:0000313" key="6">
    <source>
        <dbReference type="Proteomes" id="UP001431449"/>
    </source>
</evidence>
<sequence>MNLLTRRTLTGTTLVVLGLLFIAAVVLSAALLRGLRLDLTENRLYTLSEGTRAIIERIEEPLQLTFYFSESATKNIPQLRTYANRVRELLEEIAAESRGTIKLEVIDPQPFSEEEDRATAFGLQAVPLGQGAGSLFFGLAGSNSTDGQMAIPFFQPDKEAFLEYDIAKLISGLSGEDKPVVGVISTLDIGPGFDPATRRVTDGVVVYTEMRNLFDVKRIEPTATSIEEDVQLLMLVHPKGLSSDTLYAIDQFVLRGGRLLVFVDPHAEMEQAGQGADPTQAMFESKSSDLAPLFKAWGVKYDPDRVVLDAQAALQIQTQPDQPPTRHLGILGLEPSQLNQDDVISAELGTVNLSSVGYFEPAEGATTTLQALAQTSASSMTVGSERIRFLPDPEQLFTDFSPDGQRHMLAARLGGKLKTAFPDRSGEGHLAESEGEAAIVLVADTDLLADRMWVQVQQFFGQKVMNAFADNGNFVINAVDNLTGSTDLIKVRTRPTSNRPFTTVEALRRQADDRFRTKEQELQAELTETEQRLTELQSARDDQGSTLLTAEQSAELQRFQDQKLRIRKELRQVRRQLDADIQSLGARLKFINIVGVPLLVTLVAVGFAFWRARRRKEAAA</sequence>
<dbReference type="InterPro" id="IPR019196">
    <property type="entry name" value="ABC_transp_unknown"/>
</dbReference>
<accession>A0ABT0GL21</accession>
<reference evidence="5" key="1">
    <citation type="submission" date="2022-04" db="EMBL/GenBank/DDBJ databases">
        <title>Lysobacter sp. CAU 1642 isolated from sea sand.</title>
        <authorList>
            <person name="Kim W."/>
        </authorList>
    </citation>
    <scope>NUCLEOTIDE SEQUENCE</scope>
    <source>
        <strain evidence="5">CAU 1642</strain>
    </source>
</reference>
<feature type="domain" description="ABC-type uncharacterised transport system" evidence="3">
    <location>
        <begin position="178"/>
        <end position="478"/>
    </location>
</feature>
<dbReference type="EMBL" id="JALNMH010000012">
    <property type="protein sequence ID" value="MCK7594929.1"/>
    <property type="molecule type" value="Genomic_DNA"/>
</dbReference>
<evidence type="ECO:0000313" key="5">
    <source>
        <dbReference type="EMBL" id="MCK7594929.1"/>
    </source>
</evidence>
<dbReference type="Pfam" id="PF23357">
    <property type="entry name" value="DUF7088"/>
    <property type="match status" value="1"/>
</dbReference>
<keyword evidence="1" id="KW-0175">Coiled coil</keyword>
<dbReference type="RefSeq" id="WP_248210622.1">
    <property type="nucleotide sequence ID" value="NZ_JALNMH010000012.1"/>
</dbReference>
<proteinExistence type="predicted"/>
<feature type="transmembrane region" description="Helical" evidence="2">
    <location>
        <begin position="590"/>
        <end position="610"/>
    </location>
</feature>
<evidence type="ECO:0000259" key="4">
    <source>
        <dbReference type="Pfam" id="PF23357"/>
    </source>
</evidence>
<dbReference type="Proteomes" id="UP001431449">
    <property type="component" value="Unassembled WGS sequence"/>
</dbReference>
<feature type="coiled-coil region" evidence="1">
    <location>
        <begin position="519"/>
        <end position="587"/>
    </location>
</feature>
<protein>
    <submittedName>
        <fullName evidence="5">Gldg family protein</fullName>
    </submittedName>
</protein>
<keyword evidence="2" id="KW-0472">Membrane</keyword>
<dbReference type="Pfam" id="PF09822">
    <property type="entry name" value="ABC_transp_aux"/>
    <property type="match status" value="1"/>
</dbReference>
<gene>
    <name evidence="5" type="ORF">M0G41_14770</name>
</gene>
<evidence type="ECO:0000259" key="3">
    <source>
        <dbReference type="Pfam" id="PF09822"/>
    </source>
</evidence>
<dbReference type="InterPro" id="IPR055396">
    <property type="entry name" value="DUF7088"/>
</dbReference>
<keyword evidence="2" id="KW-1133">Transmembrane helix</keyword>
<evidence type="ECO:0000256" key="2">
    <source>
        <dbReference type="SAM" id="Phobius"/>
    </source>
</evidence>
<name>A0ABT0GL21_9GAMM</name>
<feature type="domain" description="DUF7088" evidence="4">
    <location>
        <begin position="41"/>
        <end position="140"/>
    </location>
</feature>